<dbReference type="GO" id="GO:0043565">
    <property type="term" value="F:sequence-specific DNA binding"/>
    <property type="evidence" value="ECO:0007669"/>
    <property type="project" value="TreeGrafter"/>
</dbReference>
<dbReference type="AlphaFoldDB" id="E6PNE5"/>
<dbReference type="Gene3D" id="1.10.10.10">
    <property type="entry name" value="Winged helix-like DNA-binding domain superfamily/Winged helix DNA-binding domain"/>
    <property type="match status" value="1"/>
</dbReference>
<evidence type="ECO:0000259" key="5">
    <source>
        <dbReference type="PROSITE" id="PS50931"/>
    </source>
</evidence>
<dbReference type="Pfam" id="PF00126">
    <property type="entry name" value="HTH_1"/>
    <property type="match status" value="1"/>
</dbReference>
<dbReference type="PROSITE" id="PS50931">
    <property type="entry name" value="HTH_LYSR"/>
    <property type="match status" value="1"/>
</dbReference>
<dbReference type="PANTHER" id="PTHR30537">
    <property type="entry name" value="HTH-TYPE TRANSCRIPTIONAL REGULATOR"/>
    <property type="match status" value="1"/>
</dbReference>
<dbReference type="CDD" id="cd08432">
    <property type="entry name" value="PBP2_GcdR_TrpI_HvrB_AmpR_like"/>
    <property type="match status" value="1"/>
</dbReference>
<evidence type="ECO:0000256" key="1">
    <source>
        <dbReference type="ARBA" id="ARBA00009437"/>
    </source>
</evidence>
<dbReference type="InterPro" id="IPR000847">
    <property type="entry name" value="LysR_HTH_N"/>
</dbReference>
<keyword evidence="3" id="KW-0238">DNA-binding</keyword>
<keyword evidence="4" id="KW-0804">Transcription</keyword>
<dbReference type="InterPro" id="IPR058163">
    <property type="entry name" value="LysR-type_TF_proteobact-type"/>
</dbReference>
<dbReference type="Pfam" id="PF03466">
    <property type="entry name" value="LysR_substrate"/>
    <property type="match status" value="1"/>
</dbReference>
<keyword evidence="2" id="KW-0805">Transcription regulation</keyword>
<gene>
    <name evidence="6" type="ORF">CARN2_1305</name>
</gene>
<evidence type="ECO:0000256" key="3">
    <source>
        <dbReference type="ARBA" id="ARBA00023125"/>
    </source>
</evidence>
<proteinExistence type="inferred from homology"/>
<dbReference type="InterPro" id="IPR036390">
    <property type="entry name" value="WH_DNA-bd_sf"/>
</dbReference>
<sequence length="294" mass="32451">MPSLMALRAFDVASRTNSFVKAAEELLLTQSAVSRHIRNLEEELGMRLFRRVSRGVALSPEGERLKTIVTDAFDRLDIGINSLRASQRASALLTVSMLPSFAAKWLAPRIGAFSAAFPDIELRLSCTRALTDFDDVDAAIRYGRGNWPGCTSIQLADELVFPVMSPCLRDRFGPLDDPEVLSKMPLLQGDIVESWQDWFNAAGLVPPSLIRGIGFSDDTALIQAAIDGHGVALGRSILVARDIAEGRLIAPFDARIKADYAYWFVVPNDRTESRSLSSFLGWLKDEFYELGSIL</sequence>
<organism evidence="6">
    <name type="scientific">mine drainage metagenome</name>
    <dbReference type="NCBI Taxonomy" id="410659"/>
    <lineage>
        <taxon>unclassified sequences</taxon>
        <taxon>metagenomes</taxon>
        <taxon>ecological metagenomes</taxon>
    </lineage>
</organism>
<evidence type="ECO:0000256" key="2">
    <source>
        <dbReference type="ARBA" id="ARBA00023015"/>
    </source>
</evidence>
<accession>E6PNE5</accession>
<reference evidence="6" key="1">
    <citation type="submission" date="2009-10" db="EMBL/GenBank/DDBJ databases">
        <title>Diversity of trophic interactions inside an arsenic-rich microbial ecosystem.</title>
        <authorList>
            <person name="Bertin P.N."/>
            <person name="Heinrich-Salmeron A."/>
            <person name="Pelletier E."/>
            <person name="Goulhen-Chollet F."/>
            <person name="Arsene-Ploetze F."/>
            <person name="Gallien S."/>
            <person name="Calteau A."/>
            <person name="Vallenet D."/>
            <person name="Casiot C."/>
            <person name="Chane-Woon-Ming B."/>
            <person name="Giloteaux L."/>
            <person name="Barakat M."/>
            <person name="Bonnefoy V."/>
            <person name="Bruneel O."/>
            <person name="Chandler M."/>
            <person name="Cleiss J."/>
            <person name="Duran R."/>
            <person name="Elbaz-Poulichet F."/>
            <person name="Fonknechten N."/>
            <person name="Lauga B."/>
            <person name="Mornico D."/>
            <person name="Ortet P."/>
            <person name="Schaeffer C."/>
            <person name="Siguier P."/>
            <person name="Alexander Thil Smith A."/>
            <person name="Van Dorsselaer A."/>
            <person name="Weissenbach J."/>
            <person name="Medigue C."/>
            <person name="Le Paslier D."/>
        </authorList>
    </citation>
    <scope>NUCLEOTIDE SEQUENCE</scope>
</reference>
<dbReference type="SUPFAM" id="SSF53850">
    <property type="entry name" value="Periplasmic binding protein-like II"/>
    <property type="match status" value="1"/>
</dbReference>
<dbReference type="SUPFAM" id="SSF46785">
    <property type="entry name" value="Winged helix' DNA-binding domain"/>
    <property type="match status" value="1"/>
</dbReference>
<dbReference type="PANTHER" id="PTHR30537:SF79">
    <property type="entry name" value="TRANSCRIPTIONAL REGULATOR-RELATED"/>
    <property type="match status" value="1"/>
</dbReference>
<dbReference type="GO" id="GO:0003700">
    <property type="term" value="F:DNA-binding transcription factor activity"/>
    <property type="evidence" value="ECO:0007669"/>
    <property type="project" value="InterPro"/>
</dbReference>
<feature type="domain" description="HTH lysR-type" evidence="5">
    <location>
        <begin position="2"/>
        <end position="59"/>
    </location>
</feature>
<evidence type="ECO:0000313" key="6">
    <source>
        <dbReference type="EMBL" id="CBH96447.1"/>
    </source>
</evidence>
<dbReference type="InterPro" id="IPR005119">
    <property type="entry name" value="LysR_subst-bd"/>
</dbReference>
<comment type="caution">
    <text evidence="6">The sequence shown here is derived from an EMBL/GenBank/DDBJ whole genome shotgun (WGS) entry which is preliminary data.</text>
</comment>
<comment type="similarity">
    <text evidence="1">Belongs to the LysR transcriptional regulatory family.</text>
</comment>
<dbReference type="GO" id="GO:0006351">
    <property type="term" value="P:DNA-templated transcription"/>
    <property type="evidence" value="ECO:0007669"/>
    <property type="project" value="TreeGrafter"/>
</dbReference>
<dbReference type="Gene3D" id="3.40.190.10">
    <property type="entry name" value="Periplasmic binding protein-like II"/>
    <property type="match status" value="2"/>
</dbReference>
<dbReference type="EMBL" id="CABM01000027">
    <property type="protein sequence ID" value="CBH96447.1"/>
    <property type="molecule type" value="Genomic_DNA"/>
</dbReference>
<protein>
    <submittedName>
        <fullName evidence="6">Transcriptional regulator, LysR family</fullName>
    </submittedName>
</protein>
<dbReference type="PRINTS" id="PR00039">
    <property type="entry name" value="HTHLYSR"/>
</dbReference>
<name>E6PNE5_9ZZZZ</name>
<dbReference type="InterPro" id="IPR036388">
    <property type="entry name" value="WH-like_DNA-bd_sf"/>
</dbReference>
<dbReference type="NCBIfam" id="NF008352">
    <property type="entry name" value="PRK11139.1"/>
    <property type="match status" value="1"/>
</dbReference>
<evidence type="ECO:0000256" key="4">
    <source>
        <dbReference type="ARBA" id="ARBA00023163"/>
    </source>
</evidence>